<dbReference type="Gene3D" id="1.20.120.450">
    <property type="entry name" value="dinb family like domain"/>
    <property type="match status" value="1"/>
</dbReference>
<dbReference type="InterPro" id="IPR010872">
    <property type="entry name" value="MDMPI_C-term_domain"/>
</dbReference>
<proteinExistence type="predicted"/>
<evidence type="ECO:0000313" key="2">
    <source>
        <dbReference type="Proteomes" id="UP000193577"/>
    </source>
</evidence>
<dbReference type="NCBIfam" id="TIGR03083">
    <property type="entry name" value="maleylpyruvate isomerase family mycothiol-dependent enzyme"/>
    <property type="match status" value="1"/>
</dbReference>
<comment type="caution">
    <text evidence="1">The sequence shown here is derived from an EMBL/GenBank/DDBJ whole genome shotgun (WGS) entry which is preliminary data.</text>
</comment>
<name>A0A7I7SGZ9_9MYCO</name>
<protein>
    <submittedName>
        <fullName evidence="1">Uncharacterized protein</fullName>
    </submittedName>
</protein>
<dbReference type="SUPFAM" id="SSF109854">
    <property type="entry name" value="DinB/YfiT-like putative metalloenzymes"/>
    <property type="match status" value="1"/>
</dbReference>
<sequence>MDFTAAFVDQNRAFGEVVRGGDPDAPVPTCPEWTLTQLFRHVGRGNLWAAAIVADPADTPVDPRSVAGGKPPSDPDAAIDWLHDGAQKLIDAVAATGPDTPVWTFVGPRPARWWIRRRLHEVIVHRADAALAVTGKPGIDDVAPELSADAVTEWLELAAGLAGRAKGPAPLDDGQSVHLHVTDADLGSAGEWTIRGGPDGLSWSHEHGKGSVALRGSATDLLLVTLRRIPVADSGIEMFGDAAVWQQWLDRTPF</sequence>
<dbReference type="InterPro" id="IPR024344">
    <property type="entry name" value="MDMPI_metal-binding"/>
</dbReference>
<dbReference type="PANTHER" id="PTHR40758">
    <property type="entry name" value="CONSERVED PROTEIN"/>
    <property type="match status" value="1"/>
</dbReference>
<evidence type="ECO:0000313" key="1">
    <source>
        <dbReference type="EMBL" id="OSC32725.1"/>
    </source>
</evidence>
<gene>
    <name evidence="1" type="ORF">B8W67_14625</name>
</gene>
<dbReference type="OrthoDB" id="3671213at2"/>
<dbReference type="EMBL" id="NCXO01000034">
    <property type="protein sequence ID" value="OSC32725.1"/>
    <property type="molecule type" value="Genomic_DNA"/>
</dbReference>
<dbReference type="GO" id="GO:0046872">
    <property type="term" value="F:metal ion binding"/>
    <property type="evidence" value="ECO:0007669"/>
    <property type="project" value="InterPro"/>
</dbReference>
<reference evidence="1 2" key="1">
    <citation type="submission" date="2017-04" db="EMBL/GenBank/DDBJ databases">
        <title>The new phylogeny of genus Mycobacterium.</title>
        <authorList>
            <person name="Tortoli E."/>
            <person name="Trovato A."/>
            <person name="Cirillo D.M."/>
        </authorList>
    </citation>
    <scope>NUCLEOTIDE SEQUENCE [LARGE SCALE GENOMIC DNA]</scope>
    <source>
        <strain evidence="1 2">KCTC 19819</strain>
    </source>
</reference>
<dbReference type="RefSeq" id="WP_069390690.1">
    <property type="nucleotide sequence ID" value="NZ_AP022594.1"/>
</dbReference>
<dbReference type="AlphaFoldDB" id="A0A7I7SGZ9"/>
<keyword evidence="2" id="KW-1185">Reference proteome</keyword>
<dbReference type="Pfam" id="PF07398">
    <property type="entry name" value="MDMPI_C"/>
    <property type="match status" value="1"/>
</dbReference>
<dbReference type="InterPro" id="IPR034660">
    <property type="entry name" value="DinB/YfiT-like"/>
</dbReference>
<accession>A0A7I7SGZ9</accession>
<dbReference type="Pfam" id="PF11716">
    <property type="entry name" value="MDMPI_N"/>
    <property type="match status" value="1"/>
</dbReference>
<dbReference type="InterPro" id="IPR017517">
    <property type="entry name" value="Maleyloyr_isom"/>
</dbReference>
<dbReference type="PANTHER" id="PTHR40758:SF1">
    <property type="entry name" value="CONSERVED PROTEIN"/>
    <property type="match status" value="1"/>
</dbReference>
<dbReference type="GO" id="GO:0005886">
    <property type="term" value="C:plasma membrane"/>
    <property type="evidence" value="ECO:0007669"/>
    <property type="project" value="TreeGrafter"/>
</dbReference>
<dbReference type="Proteomes" id="UP000193577">
    <property type="component" value="Unassembled WGS sequence"/>
</dbReference>
<organism evidence="1 2">
    <name type="scientific">Mycolicibacillus koreensis</name>
    <dbReference type="NCBI Taxonomy" id="1069220"/>
    <lineage>
        <taxon>Bacteria</taxon>
        <taxon>Bacillati</taxon>
        <taxon>Actinomycetota</taxon>
        <taxon>Actinomycetes</taxon>
        <taxon>Mycobacteriales</taxon>
        <taxon>Mycobacteriaceae</taxon>
        <taxon>Mycolicibacillus</taxon>
    </lineage>
</organism>